<feature type="region of interest" description="Disordered" evidence="1">
    <location>
        <begin position="323"/>
        <end position="523"/>
    </location>
</feature>
<accession>A0A524RLP9</accession>
<feature type="compositionally biased region" description="Polar residues" evidence="1">
    <location>
        <begin position="446"/>
        <end position="457"/>
    </location>
</feature>
<protein>
    <submittedName>
        <fullName evidence="2">Uncharacterized protein</fullName>
    </submittedName>
</protein>
<proteinExistence type="predicted"/>
<evidence type="ECO:0000313" key="2">
    <source>
        <dbReference type="EMBL" id="TGG90966.1"/>
    </source>
</evidence>
<dbReference type="EMBL" id="SRMO01000084">
    <property type="protein sequence ID" value="TGG90966.1"/>
    <property type="molecule type" value="Genomic_DNA"/>
</dbReference>
<dbReference type="AlphaFoldDB" id="A0A524RLP9"/>
<organism evidence="2 3">
    <name type="scientific">Aphanocapsa feldmannii 277cV</name>
    <dbReference type="NCBI Taxonomy" id="2507553"/>
    <lineage>
        <taxon>Bacteria</taxon>
        <taxon>Bacillati</taxon>
        <taxon>Cyanobacteriota</taxon>
        <taxon>Cyanophyceae</taxon>
        <taxon>Oscillatoriophycideae</taxon>
        <taxon>Chroococcales</taxon>
        <taxon>Microcystaceae</taxon>
        <taxon>Aphanocapsa</taxon>
    </lineage>
</organism>
<dbReference type="Proteomes" id="UP000317990">
    <property type="component" value="Unassembled WGS sequence"/>
</dbReference>
<feature type="compositionally biased region" description="Low complexity" evidence="1">
    <location>
        <begin position="473"/>
        <end position="485"/>
    </location>
</feature>
<evidence type="ECO:0000256" key="1">
    <source>
        <dbReference type="SAM" id="MobiDB-lite"/>
    </source>
</evidence>
<evidence type="ECO:0000313" key="3">
    <source>
        <dbReference type="Proteomes" id="UP000317990"/>
    </source>
</evidence>
<comment type="caution">
    <text evidence="2">The sequence shown here is derived from an EMBL/GenBank/DDBJ whole genome shotgun (WGS) entry which is preliminary data.</text>
</comment>
<feature type="compositionally biased region" description="Basic and acidic residues" evidence="1">
    <location>
        <begin position="392"/>
        <end position="408"/>
    </location>
</feature>
<feature type="compositionally biased region" description="Low complexity" evidence="1">
    <location>
        <begin position="497"/>
        <end position="512"/>
    </location>
</feature>
<reference evidence="2 3" key="1">
    <citation type="journal article" date="2019" name="mSystems">
        <title>Life at home and on the roam: Genomic adaptions reflect the dual lifestyle of an intracellular, facultative symbiont.</title>
        <authorList>
            <person name="Burgsdorf I."/>
        </authorList>
    </citation>
    <scope>NUCLEOTIDE SEQUENCE [LARGE SCALE GENOMIC DNA]</scope>
    <source>
        <strain evidence="2">277cV</strain>
    </source>
</reference>
<feature type="compositionally biased region" description="Low complexity" evidence="1">
    <location>
        <begin position="417"/>
        <end position="439"/>
    </location>
</feature>
<gene>
    <name evidence="2" type="ORF">ERJ67_09785</name>
</gene>
<sequence length="523" mass="54906">METDLPHRMAHRPTAASLWCPAARQGLIRFCLALLLVVGLGACGQPFDQPTAGSVVRPWARVIPASPPRGAIHEVAPPATVLALSRRLDRYSPTVTIRSPRDGSPISGDSLELRLEVGDWPLIDAGALGLGPHLGLLVDERPLQRVTDIDGPIRVKDLSPGSHRIRVFAMRPWGEAVQSVRAYAEITVHRLGETPERLAAPAAPELLVVAPPARISEQPVLLDWLLRNAPLQNLETQDGRWRLKITINGESFLVDRSEPLWLEGLNKGENAIRLALLDGQGQPLEPRFNSRLLAVALGPAKAAEPLARLLRGELSEAELDALTDPLQPLPPRPAGQPQTAAPSRRSRHRATAGRLETPQGTASGETRSGAAAEGPSGRDAPATASALQSTDSAKDHSEQEPARGDGRARGKVPVVPQPAQGDDAAAATAPATTDGSAGSVGPAAETPSSDQASSTATGDAAVLPANPAATDTASSSRSHGAGQSSDAAPQASARTARPQPLQQSRRLLQSLLGPMLGRDQSLS</sequence>
<name>A0A524RLP9_9CHRO</name>